<feature type="domain" description="KAP NTPase" evidence="1">
    <location>
        <begin position="24"/>
        <end position="336"/>
    </location>
</feature>
<evidence type="ECO:0000259" key="1">
    <source>
        <dbReference type="Pfam" id="PF07693"/>
    </source>
</evidence>
<evidence type="ECO:0000313" key="3">
    <source>
        <dbReference type="Proteomes" id="UP000182798"/>
    </source>
</evidence>
<organism evidence="2 3">
    <name type="scientific">Bathymodiolus thermophilus thioautotrophic gill symbiont</name>
    <dbReference type="NCBI Taxonomy" id="2360"/>
    <lineage>
        <taxon>Bacteria</taxon>
        <taxon>Pseudomonadati</taxon>
        <taxon>Pseudomonadota</taxon>
        <taxon>Gammaproteobacteria</taxon>
        <taxon>sulfur-oxidizing symbionts</taxon>
    </lineage>
</organism>
<comment type="caution">
    <text evidence="2">The sequence shown here is derived from an EMBL/GenBank/DDBJ whole genome shotgun (WGS) entry which is preliminary data.</text>
</comment>
<gene>
    <name evidence="2" type="ORF">BGC33_05025</name>
</gene>
<dbReference type="RefSeq" id="WP_071563989.1">
    <property type="nucleotide sequence ID" value="NZ_MIQH01000458.1"/>
</dbReference>
<dbReference type="InterPro" id="IPR027417">
    <property type="entry name" value="P-loop_NTPase"/>
</dbReference>
<evidence type="ECO:0000313" key="2">
    <source>
        <dbReference type="EMBL" id="OIR24956.1"/>
    </source>
</evidence>
<dbReference type="Pfam" id="PF07693">
    <property type="entry name" value="KAP_NTPase"/>
    <property type="match status" value="1"/>
</dbReference>
<dbReference type="Gene3D" id="3.40.50.300">
    <property type="entry name" value="P-loop containing nucleotide triphosphate hydrolases"/>
    <property type="match status" value="1"/>
</dbReference>
<dbReference type="AlphaFoldDB" id="A0A1J5TXL2"/>
<proteinExistence type="predicted"/>
<protein>
    <recommendedName>
        <fullName evidence="1">KAP NTPase domain-containing protein</fullName>
    </recommendedName>
</protein>
<name>A0A1J5TXL2_9GAMM</name>
<dbReference type="Proteomes" id="UP000182798">
    <property type="component" value="Unassembled WGS sequence"/>
</dbReference>
<dbReference type="EMBL" id="MIQH01000458">
    <property type="protein sequence ID" value="OIR24956.1"/>
    <property type="molecule type" value="Genomic_DNA"/>
</dbReference>
<accession>A0A1J5TXL2</accession>
<sequence>MKIVTPPLVIEKSDAFKNDVLNRKAYGKALLNLVRQSSDELVISLDGKWGEGKSTFVKMWQGLLSEDKIPSIYIDAFANDYLDDAFIPVASAITVFVEENIEKDSAKKVTDLKNKAKRIGGKLLSLSTKVAIKAASLGVIKETELSELNDIKNDFSKGSSSLLENIIEEHLASHSKDITLIEEFRELLSEIPSKLKDTNQNPLVIIIDELDRCKPSFAIEMLEKIKHLFSVKNVVFILVMHKEQLEESVRCIYGKNIDAHAYLQKFINIETKLPKQKTDRYTNDLKSYSGKLFQLHELETWGDDQNIVYVLEPLTNHFDLSLRQLEKVFTNLSLLYGIREKDHFRVIPIIVFLAVIKVVKPQIFDKLLHQKISYSDVCHEINLSSNEEQKGLHWLMNLVRYALLSTEEFGELDSKDEIKNPNNSPIRRYDIKREELIPFFAQQLSMFIVR</sequence>
<dbReference type="OrthoDB" id="88903at2"/>
<dbReference type="SUPFAM" id="SSF52540">
    <property type="entry name" value="P-loop containing nucleoside triphosphate hydrolases"/>
    <property type="match status" value="1"/>
</dbReference>
<dbReference type="InterPro" id="IPR011646">
    <property type="entry name" value="KAP_P-loop"/>
</dbReference>
<reference evidence="3" key="1">
    <citation type="submission" date="2016-09" db="EMBL/GenBank/DDBJ databases">
        <title>Genome Sequence of Bathymodiolus thermophilus sulfur-oxidizing gill endosymbiont.</title>
        <authorList>
            <person name="Ponnudurai R."/>
            <person name="Kleiner M."/>
            <person name="Sayavedra L."/>
            <person name="Thuermer A."/>
            <person name="Felbeck H."/>
            <person name="Schlueter R."/>
            <person name="Schweder T."/>
            <person name="Markert S."/>
        </authorList>
    </citation>
    <scope>NUCLEOTIDE SEQUENCE [LARGE SCALE GENOMIC DNA]</scope>
    <source>
        <strain evidence="3">BAT/CrabSpa'14</strain>
    </source>
</reference>